<keyword evidence="3" id="KW-1185">Reference proteome</keyword>
<dbReference type="AlphaFoldDB" id="G5IKK8"/>
<organism evidence="2 3">
    <name type="scientific">Hungatella hathewayi WAL-18680</name>
    <dbReference type="NCBI Taxonomy" id="742737"/>
    <lineage>
        <taxon>Bacteria</taxon>
        <taxon>Bacillati</taxon>
        <taxon>Bacillota</taxon>
        <taxon>Clostridia</taxon>
        <taxon>Lachnospirales</taxon>
        <taxon>Lachnospiraceae</taxon>
        <taxon>Hungatella</taxon>
    </lineage>
</organism>
<dbReference type="InterPro" id="IPR006680">
    <property type="entry name" value="Amidohydro-rel"/>
</dbReference>
<comment type="caution">
    <text evidence="2">The sequence shown here is derived from an EMBL/GenBank/DDBJ whole genome shotgun (WGS) entry which is preliminary data.</text>
</comment>
<dbReference type="InterPro" id="IPR032466">
    <property type="entry name" value="Metal_Hydrolase"/>
</dbReference>
<dbReference type="PATRIC" id="fig|742737.3.peg.4021"/>
<dbReference type="OrthoDB" id="9797498at2"/>
<evidence type="ECO:0000313" key="3">
    <source>
        <dbReference type="Proteomes" id="UP000005384"/>
    </source>
</evidence>
<dbReference type="Proteomes" id="UP000005384">
    <property type="component" value="Unassembled WGS sequence"/>
</dbReference>
<dbReference type="InterPro" id="IPR051781">
    <property type="entry name" value="Metallo-dep_Hydrolase"/>
</dbReference>
<name>G5IKK8_9FIRM</name>
<dbReference type="Pfam" id="PF01979">
    <property type="entry name" value="Amidohydro_1"/>
    <property type="match status" value="1"/>
</dbReference>
<evidence type="ECO:0000313" key="2">
    <source>
        <dbReference type="EMBL" id="EHI57940.1"/>
    </source>
</evidence>
<reference evidence="2 3" key="1">
    <citation type="submission" date="2011-08" db="EMBL/GenBank/DDBJ databases">
        <title>The Genome Sequence of Clostridium hathewayi WAL-18680.</title>
        <authorList>
            <consortium name="The Broad Institute Genome Sequencing Platform"/>
            <person name="Earl A."/>
            <person name="Ward D."/>
            <person name="Feldgarden M."/>
            <person name="Gevers D."/>
            <person name="Finegold S.M."/>
            <person name="Summanen P.H."/>
            <person name="Molitoris D.R."/>
            <person name="Song M."/>
            <person name="Daigneault M."/>
            <person name="Allen-Vercoe E."/>
            <person name="Young S.K."/>
            <person name="Zeng Q."/>
            <person name="Gargeya S."/>
            <person name="Fitzgerald M."/>
            <person name="Haas B."/>
            <person name="Abouelleil A."/>
            <person name="Alvarado L."/>
            <person name="Arachchi H.M."/>
            <person name="Berlin A."/>
            <person name="Brown A."/>
            <person name="Chapman S.B."/>
            <person name="Chen Z."/>
            <person name="Dunbar C."/>
            <person name="Freedman E."/>
            <person name="Gearin G."/>
            <person name="Gellesch M."/>
            <person name="Goldberg J."/>
            <person name="Griggs A."/>
            <person name="Gujja S."/>
            <person name="Heiman D."/>
            <person name="Howarth C."/>
            <person name="Larson L."/>
            <person name="Lui A."/>
            <person name="MacDonald P.J.P."/>
            <person name="Montmayeur A."/>
            <person name="Murphy C."/>
            <person name="Neiman D."/>
            <person name="Pearson M."/>
            <person name="Priest M."/>
            <person name="Roberts A."/>
            <person name="Saif S."/>
            <person name="Shea T."/>
            <person name="Shenoy N."/>
            <person name="Sisk P."/>
            <person name="Stolte C."/>
            <person name="Sykes S."/>
            <person name="Wortman J."/>
            <person name="Nusbaum C."/>
            <person name="Birren B."/>
        </authorList>
    </citation>
    <scope>NUCLEOTIDE SEQUENCE [LARGE SCALE GENOMIC DNA]</scope>
    <source>
        <strain evidence="2 3">WAL-18680</strain>
    </source>
</reference>
<dbReference type="PANTHER" id="PTHR43135:SF3">
    <property type="entry name" value="ALPHA-D-RIBOSE 1-METHYLPHOSPHONATE 5-TRIPHOSPHATE DIPHOSPHATASE"/>
    <property type="match status" value="1"/>
</dbReference>
<sequence>MILENCKLVAELCDAGVPQMADVVIDGNKITAIVPCGTPVEGEHERMDIHGATLLPGLIDAHVHLFMGKATAGDRDRITVPAQWAFDCYNYARFFLDNGYTTIRDVGDELHYSGLATRNAINEGIMQGPRIYGSGVTIVPVTAGFDAYEYFCGLYSTKEDVRRMARDQFNHGADFLKLYGTGSMLVDDSLPGKRIMLEDEIAEAVTMAKSKGSYCACHCHGAEAIGVMIEQGVRTIEHASFITDESCKKLDGRKDMGIVPTIACSCPEALGITEDAGAAYEKFSRVSAERDACIRNAYENYDILMGWGTDMDLGSMQANPYMEWQTRKNRLGISNLDLLKQATINSAVLMGVDNKIGTVSVGKLADFIVVDGDPIADITAMYKKPVHVIKDGEVIR</sequence>
<dbReference type="HOGENOM" id="CLU_023620_2_2_9"/>
<gene>
    <name evidence="2" type="ORF">HMPREF9473_04036</name>
</gene>
<dbReference type="GO" id="GO:0016810">
    <property type="term" value="F:hydrolase activity, acting on carbon-nitrogen (but not peptide) bonds"/>
    <property type="evidence" value="ECO:0007669"/>
    <property type="project" value="InterPro"/>
</dbReference>
<dbReference type="SUPFAM" id="SSF51338">
    <property type="entry name" value="Composite domain of metallo-dependent hydrolases"/>
    <property type="match status" value="1"/>
</dbReference>
<dbReference type="PANTHER" id="PTHR43135">
    <property type="entry name" value="ALPHA-D-RIBOSE 1-METHYLPHOSPHONATE 5-TRIPHOSPHATE DIPHOSPHATASE"/>
    <property type="match status" value="1"/>
</dbReference>
<dbReference type="Gene3D" id="3.20.20.140">
    <property type="entry name" value="Metal-dependent hydrolases"/>
    <property type="match status" value="1"/>
</dbReference>
<dbReference type="SUPFAM" id="SSF51556">
    <property type="entry name" value="Metallo-dependent hydrolases"/>
    <property type="match status" value="1"/>
</dbReference>
<evidence type="ECO:0000259" key="1">
    <source>
        <dbReference type="Pfam" id="PF01979"/>
    </source>
</evidence>
<dbReference type="Gene3D" id="2.30.40.10">
    <property type="entry name" value="Urease, subunit C, domain 1"/>
    <property type="match status" value="1"/>
</dbReference>
<accession>G5IKK8</accession>
<feature type="domain" description="Amidohydrolase-related" evidence="1">
    <location>
        <begin position="53"/>
        <end position="394"/>
    </location>
</feature>
<protein>
    <recommendedName>
        <fullName evidence="1">Amidohydrolase-related domain-containing protein</fullName>
    </recommendedName>
</protein>
<dbReference type="EMBL" id="ADLN01000112">
    <property type="protein sequence ID" value="EHI57940.1"/>
    <property type="molecule type" value="Genomic_DNA"/>
</dbReference>
<dbReference type="RefSeq" id="WP_006782027.1">
    <property type="nucleotide sequence ID" value="NZ_CP040506.1"/>
</dbReference>
<dbReference type="InterPro" id="IPR011059">
    <property type="entry name" value="Metal-dep_hydrolase_composite"/>
</dbReference>
<proteinExistence type="predicted"/>